<accession>A0A9P1VVB7</accession>
<gene>
    <name evidence="1" type="ORF">PAERUG_P19_London_7_VIM_2_05_10_00949</name>
</gene>
<evidence type="ECO:0000313" key="1">
    <source>
        <dbReference type="EMBL" id="CRO16265.1"/>
    </source>
</evidence>
<sequence>MRVAEVLDAGAVAGGRQAGAGLGDIVADAALGDRLAAEVVVGRLPVWVEVQGERVELHQDEAPAGNQYLGDAVGPALEVGEPDQRAVGGEDPFEAFATGGGDGQPAEDVVALEVGGDAAVAGQLTGEVDGAVGDVDPGDAGAKARQAQAVLSGVALQMQQAQAVEMAEQLQFLGIERGTAVAEEGGLVGLVAVVRPGGGVPRQPVGLVQVGSHGSTPSLECATARMAGPGDYMSLMLRTWSLLTRVRLPSSCSSS</sequence>
<reference evidence="2" key="1">
    <citation type="submission" date="2015-06" db="EMBL/GenBank/DDBJ databases">
        <authorList>
            <person name="Radhakrishnan Rajesh"/>
            <person name="Underwood Anthony"/>
            <person name="Al-Shahib Ali"/>
        </authorList>
    </citation>
    <scope>NUCLEOTIDE SEQUENCE [LARGE SCALE GENOMIC DNA]</scope>
    <source>
        <strain evidence="2">P19_London_7_VIM_2_05_10</strain>
    </source>
</reference>
<organism evidence="1 2">
    <name type="scientific">Pseudomonas aeruginosa</name>
    <dbReference type="NCBI Taxonomy" id="287"/>
    <lineage>
        <taxon>Bacteria</taxon>
        <taxon>Pseudomonadati</taxon>
        <taxon>Pseudomonadota</taxon>
        <taxon>Gammaproteobacteria</taxon>
        <taxon>Pseudomonadales</taxon>
        <taxon>Pseudomonadaceae</taxon>
        <taxon>Pseudomonas</taxon>
    </lineage>
</organism>
<protein>
    <submittedName>
        <fullName evidence="1">Uncharacterized protein</fullName>
    </submittedName>
</protein>
<dbReference type="Proteomes" id="UP000045039">
    <property type="component" value="Unassembled WGS sequence"/>
</dbReference>
<evidence type="ECO:0000313" key="2">
    <source>
        <dbReference type="Proteomes" id="UP000045039"/>
    </source>
</evidence>
<comment type="caution">
    <text evidence="1">The sequence shown here is derived from an EMBL/GenBank/DDBJ whole genome shotgun (WGS) entry which is preliminary data.</text>
</comment>
<name>A0A9P1VVB7_PSEAI</name>
<dbReference type="AlphaFoldDB" id="A0A9P1VVB7"/>
<proteinExistence type="predicted"/>
<dbReference type="EMBL" id="CVVU01000038">
    <property type="protein sequence ID" value="CRO16265.1"/>
    <property type="molecule type" value="Genomic_DNA"/>
</dbReference>